<proteinExistence type="inferred from homology"/>
<dbReference type="InterPro" id="IPR005225">
    <property type="entry name" value="Small_GTP-bd"/>
</dbReference>
<dbReference type="CDD" id="cd01863">
    <property type="entry name" value="Rab18"/>
    <property type="match status" value="1"/>
</dbReference>
<dbReference type="PANTHER" id="PTHR47977">
    <property type="entry name" value="RAS-RELATED PROTEIN RAB"/>
    <property type="match status" value="1"/>
</dbReference>
<evidence type="ECO:0000256" key="5">
    <source>
        <dbReference type="SAM" id="Phobius"/>
    </source>
</evidence>
<dbReference type="PROSITE" id="PS51420">
    <property type="entry name" value="RHO"/>
    <property type="match status" value="1"/>
</dbReference>
<name>A0A8X8AC14_POPTO</name>
<dbReference type="EMBL" id="JAAWWB010000004">
    <property type="protein sequence ID" value="KAG6784091.1"/>
    <property type="molecule type" value="Genomic_DNA"/>
</dbReference>
<evidence type="ECO:0000256" key="3">
    <source>
        <dbReference type="ARBA" id="ARBA00023134"/>
    </source>
</evidence>
<dbReference type="PROSITE" id="PS51421">
    <property type="entry name" value="RAS"/>
    <property type="match status" value="1"/>
</dbReference>
<evidence type="ECO:0000313" key="7">
    <source>
        <dbReference type="Proteomes" id="UP000886885"/>
    </source>
</evidence>
<dbReference type="GO" id="GO:0005525">
    <property type="term" value="F:GTP binding"/>
    <property type="evidence" value="ECO:0007669"/>
    <property type="project" value="UniProtKB-KW"/>
</dbReference>
<keyword evidence="5" id="KW-0472">Membrane</keyword>
<keyword evidence="5" id="KW-0812">Transmembrane</keyword>
<keyword evidence="3" id="KW-0342">GTP-binding</keyword>
<evidence type="ECO:0000256" key="2">
    <source>
        <dbReference type="ARBA" id="ARBA00022741"/>
    </source>
</evidence>
<dbReference type="SMART" id="SM00174">
    <property type="entry name" value="RHO"/>
    <property type="match status" value="1"/>
</dbReference>
<organism evidence="6 7">
    <name type="scientific">Populus tomentosa</name>
    <name type="common">Chinese white poplar</name>
    <dbReference type="NCBI Taxonomy" id="118781"/>
    <lineage>
        <taxon>Eukaryota</taxon>
        <taxon>Viridiplantae</taxon>
        <taxon>Streptophyta</taxon>
        <taxon>Embryophyta</taxon>
        <taxon>Tracheophyta</taxon>
        <taxon>Spermatophyta</taxon>
        <taxon>Magnoliopsida</taxon>
        <taxon>eudicotyledons</taxon>
        <taxon>Gunneridae</taxon>
        <taxon>Pentapetalae</taxon>
        <taxon>rosids</taxon>
        <taxon>fabids</taxon>
        <taxon>Malpighiales</taxon>
        <taxon>Salicaceae</taxon>
        <taxon>Saliceae</taxon>
        <taxon>Populus</taxon>
    </lineage>
</organism>
<dbReference type="NCBIfam" id="TIGR00231">
    <property type="entry name" value="small_GTP"/>
    <property type="match status" value="1"/>
</dbReference>
<dbReference type="GO" id="GO:0012505">
    <property type="term" value="C:endomembrane system"/>
    <property type="evidence" value="ECO:0007669"/>
    <property type="project" value="UniProtKB-SubCell"/>
</dbReference>
<dbReference type="InterPro" id="IPR050227">
    <property type="entry name" value="Rab"/>
</dbReference>
<evidence type="ECO:0000313" key="6">
    <source>
        <dbReference type="EMBL" id="KAG6784091.1"/>
    </source>
</evidence>
<dbReference type="OrthoDB" id="9989112at2759"/>
<comment type="similarity">
    <text evidence="1">Belongs to the small GTPase superfamily. Rab family.</text>
</comment>
<protein>
    <submittedName>
        <fullName evidence="6">Uncharacterized protein</fullName>
    </submittedName>
</protein>
<dbReference type="SMART" id="SM00175">
    <property type="entry name" value="RAB"/>
    <property type="match status" value="1"/>
</dbReference>
<comment type="subcellular location">
    <subcellularLocation>
        <location evidence="4">Endomembrane system</location>
        <topology evidence="4">Lipid-anchor</topology>
    </subcellularLocation>
</comment>
<dbReference type="Proteomes" id="UP000886885">
    <property type="component" value="Chromosome 2D"/>
</dbReference>
<dbReference type="FunFam" id="3.40.50.300:FF:001447">
    <property type="entry name" value="Ras-related protein Rab-1B"/>
    <property type="match status" value="1"/>
</dbReference>
<gene>
    <name evidence="6" type="ORF">POTOM_009775</name>
</gene>
<comment type="caution">
    <text evidence="6">The sequence shown here is derived from an EMBL/GenBank/DDBJ whole genome shotgun (WGS) entry which is preliminary data.</text>
</comment>
<dbReference type="AlphaFoldDB" id="A0A8X8AC14"/>
<dbReference type="Pfam" id="PF00071">
    <property type="entry name" value="Ras"/>
    <property type="match status" value="2"/>
</dbReference>
<dbReference type="InterPro" id="IPR001806">
    <property type="entry name" value="Small_GTPase"/>
</dbReference>
<reference evidence="6" key="1">
    <citation type="journal article" date="2020" name="bioRxiv">
        <title>Hybrid origin of Populus tomentosa Carr. identified through genome sequencing and phylogenomic analysis.</title>
        <authorList>
            <person name="An X."/>
            <person name="Gao K."/>
            <person name="Chen Z."/>
            <person name="Li J."/>
            <person name="Yang X."/>
            <person name="Yang X."/>
            <person name="Zhou J."/>
            <person name="Guo T."/>
            <person name="Zhao T."/>
            <person name="Huang S."/>
            <person name="Miao D."/>
            <person name="Khan W.U."/>
            <person name="Rao P."/>
            <person name="Ye M."/>
            <person name="Lei B."/>
            <person name="Liao W."/>
            <person name="Wang J."/>
            <person name="Ji L."/>
            <person name="Li Y."/>
            <person name="Guo B."/>
            <person name="Mustafa N.S."/>
            <person name="Li S."/>
            <person name="Yun Q."/>
            <person name="Keller S.R."/>
            <person name="Mao J."/>
            <person name="Zhang R."/>
            <person name="Strauss S.H."/>
        </authorList>
    </citation>
    <scope>NUCLEOTIDE SEQUENCE</scope>
    <source>
        <strain evidence="6">GM15</strain>
        <tissue evidence="6">Leaf</tissue>
    </source>
</reference>
<keyword evidence="5" id="KW-1133">Transmembrane helix</keyword>
<dbReference type="PROSITE" id="PS51419">
    <property type="entry name" value="RAB"/>
    <property type="match status" value="1"/>
</dbReference>
<feature type="transmembrane region" description="Helical" evidence="5">
    <location>
        <begin position="89"/>
        <end position="110"/>
    </location>
</feature>
<evidence type="ECO:0000256" key="1">
    <source>
        <dbReference type="ARBA" id="ARBA00006270"/>
    </source>
</evidence>
<accession>A0A8X8AC14</accession>
<sequence>MEVPSTSQQEFEYLFKLLLIGDSGVGKSTLLLSFTSKNFEDLSPTIGVDFKVKHVTIGGKKLKLAIWDTAGQERFRTLTSSYYRGAQGIIMVLILLLLLNAVVFGISTVYDVTRRETFTNLSEIWAKEIDLYSTNQDCIKMLVGNKVDKESERVVTKKEGIDFAREYGCLFLECSAKTRVNVEQCFEELVLKIAFAAPCVPVSDQSVATNLTLKYFLSVSIENLRNMFVAFDIGRQNFMLSKWNLCVELRMILETPSLLAEGSSGVKKNIFIQKPPEDVTTSSCCSW</sequence>
<keyword evidence="2" id="KW-0547">Nucleotide-binding</keyword>
<keyword evidence="7" id="KW-1185">Reference proteome</keyword>
<dbReference type="SMART" id="SM00176">
    <property type="entry name" value="RAN"/>
    <property type="match status" value="1"/>
</dbReference>
<dbReference type="GO" id="GO:0003924">
    <property type="term" value="F:GTPase activity"/>
    <property type="evidence" value="ECO:0007669"/>
    <property type="project" value="InterPro"/>
</dbReference>
<dbReference type="SMART" id="SM00173">
    <property type="entry name" value="RAS"/>
    <property type="match status" value="1"/>
</dbReference>
<evidence type="ECO:0000256" key="4">
    <source>
        <dbReference type="ARBA" id="ARBA00037868"/>
    </source>
</evidence>